<dbReference type="UniPathway" id="UPA00115">
    <property type="reaction ID" value="UER00409"/>
</dbReference>
<evidence type="ECO:0000256" key="2">
    <source>
        <dbReference type="ARBA" id="ARBA00002681"/>
    </source>
</evidence>
<dbReference type="EMBL" id="CP046322">
    <property type="protein sequence ID" value="QGS35570.1"/>
    <property type="molecule type" value="Genomic_DNA"/>
</dbReference>
<dbReference type="SUPFAM" id="SSF100950">
    <property type="entry name" value="NagB/RpiA/CoA transferase-like"/>
    <property type="match status" value="1"/>
</dbReference>
<dbReference type="KEGG" id="cxe:FOB82_12070"/>
<evidence type="ECO:0000313" key="10">
    <source>
        <dbReference type="Proteomes" id="UP000426857"/>
    </source>
</evidence>
<evidence type="ECO:0000313" key="9">
    <source>
        <dbReference type="EMBL" id="QGS35570.1"/>
    </source>
</evidence>
<reference evidence="9 10" key="1">
    <citation type="submission" date="2019-11" db="EMBL/GenBank/DDBJ databases">
        <title>FDA dAtabase for Regulatory Grade micrObial Sequences (FDA-ARGOS): Supporting development and validation of Infectious Disease Dx tests.</title>
        <authorList>
            <person name="Kerrigan L."/>
            <person name="Long C."/>
            <person name="Tallon L."/>
            <person name="Sadzewicz L."/>
            <person name="Vavikolanu K."/>
            <person name="Mehta A."/>
            <person name="Aluvathingal J."/>
            <person name="Nadendla S."/>
            <person name="Yan Y."/>
            <person name="Sichtig H."/>
        </authorList>
    </citation>
    <scope>NUCLEOTIDE SEQUENCE [LARGE SCALE GENOMIC DNA]</scope>
    <source>
        <strain evidence="9 10">FDAARGOS_674</strain>
    </source>
</reference>
<comment type="catalytic activity">
    <reaction evidence="1 7">
        <text>6-phospho-D-glucono-1,5-lactone + H2O = 6-phospho-D-gluconate + H(+)</text>
        <dbReference type="Rhea" id="RHEA:12556"/>
        <dbReference type="ChEBI" id="CHEBI:15377"/>
        <dbReference type="ChEBI" id="CHEBI:15378"/>
        <dbReference type="ChEBI" id="CHEBI:57955"/>
        <dbReference type="ChEBI" id="CHEBI:58759"/>
        <dbReference type="EC" id="3.1.1.31"/>
    </reaction>
</comment>
<dbReference type="Pfam" id="PF01182">
    <property type="entry name" value="Glucosamine_iso"/>
    <property type="match status" value="1"/>
</dbReference>
<gene>
    <name evidence="7 9" type="primary">pgl</name>
    <name evidence="9" type="ORF">FOB82_12070</name>
</gene>
<comment type="similarity">
    <text evidence="4 7">Belongs to the glucosamine/galactosamine-6-phosphate isomerase family. 6-phosphogluconolactonase subfamily.</text>
</comment>
<feature type="domain" description="Glucosamine/galactosamine-6-phosphate isomerase" evidence="8">
    <location>
        <begin position="15"/>
        <end position="233"/>
    </location>
</feature>
<dbReference type="GO" id="GO:0017057">
    <property type="term" value="F:6-phosphogluconolactonase activity"/>
    <property type="evidence" value="ECO:0007669"/>
    <property type="project" value="UniProtKB-UniRule"/>
</dbReference>
<dbReference type="InterPro" id="IPR039104">
    <property type="entry name" value="6PGL"/>
</dbReference>
<protein>
    <recommendedName>
        <fullName evidence="6 7">6-phosphogluconolactonase</fullName>
        <shortName evidence="7">6PGL</shortName>
        <ecNumber evidence="5 7">3.1.1.31</ecNumber>
    </recommendedName>
</protein>
<accession>A0A6B8TVV2</accession>
<dbReference type="GO" id="GO:0005975">
    <property type="term" value="P:carbohydrate metabolic process"/>
    <property type="evidence" value="ECO:0007669"/>
    <property type="project" value="UniProtKB-UniRule"/>
</dbReference>
<dbReference type="PANTHER" id="PTHR11054">
    <property type="entry name" value="6-PHOSPHOGLUCONOLACTONASE"/>
    <property type="match status" value="1"/>
</dbReference>
<proteinExistence type="inferred from homology"/>
<evidence type="ECO:0000256" key="1">
    <source>
        <dbReference type="ARBA" id="ARBA00000832"/>
    </source>
</evidence>
<evidence type="ECO:0000256" key="6">
    <source>
        <dbReference type="ARBA" id="ARBA00020337"/>
    </source>
</evidence>
<evidence type="ECO:0000256" key="5">
    <source>
        <dbReference type="ARBA" id="ARBA00013198"/>
    </source>
</evidence>
<dbReference type="InterPro" id="IPR005900">
    <property type="entry name" value="6-phosphogluconolactonase_DevB"/>
</dbReference>
<dbReference type="InterPro" id="IPR037171">
    <property type="entry name" value="NagB/RpiA_transferase-like"/>
</dbReference>
<dbReference type="EC" id="3.1.1.31" evidence="5 7"/>
<comment type="function">
    <text evidence="2 7">Hydrolysis of 6-phosphogluconolactone to 6-phosphogluconate.</text>
</comment>
<dbReference type="AlphaFoldDB" id="A0A6B8TVV2"/>
<evidence type="ECO:0000256" key="3">
    <source>
        <dbReference type="ARBA" id="ARBA00004961"/>
    </source>
</evidence>
<dbReference type="Proteomes" id="UP000426857">
    <property type="component" value="Chromosome"/>
</dbReference>
<dbReference type="InterPro" id="IPR006148">
    <property type="entry name" value="Glc/Gal-6P_isomerase"/>
</dbReference>
<evidence type="ECO:0000256" key="7">
    <source>
        <dbReference type="RuleBase" id="RU365095"/>
    </source>
</evidence>
<name>A0A6B8TVV2_9CORY</name>
<evidence type="ECO:0000259" key="8">
    <source>
        <dbReference type="Pfam" id="PF01182"/>
    </source>
</evidence>
<keyword evidence="7 9" id="KW-0378">Hydrolase</keyword>
<dbReference type="NCBIfam" id="TIGR01198">
    <property type="entry name" value="pgl"/>
    <property type="match status" value="1"/>
</dbReference>
<dbReference type="CDD" id="cd01400">
    <property type="entry name" value="6PGL"/>
    <property type="match status" value="1"/>
</dbReference>
<sequence>MTATPPAPEFSRHADQDALVEAARARFVDVVAEAQGADGLARIAVTGGGAGTGLLAALAADSGDVDWSRVMVFFGDERFVPEESPDRNVGQAREALFDHVGIPESCIFPIAPSGGAYLEDPVCAADAYADILAMHAPDGFDLHLLGMGGEGHVNSLFPHTPAIAETVRTVVEVRDCPKPPPTRVSLTLPAINASQRVWLLVAGEAKAEAVKAIADGPDPAEWPASGVRGKAETIVFVDEAAASML</sequence>
<dbReference type="PANTHER" id="PTHR11054:SF0">
    <property type="entry name" value="6-PHOSPHOGLUCONOLACTONASE"/>
    <property type="match status" value="1"/>
</dbReference>
<dbReference type="RefSeq" id="WP_155870676.1">
    <property type="nucleotide sequence ID" value="NZ_CP046322.1"/>
</dbReference>
<dbReference type="Gene3D" id="3.40.50.1360">
    <property type="match status" value="1"/>
</dbReference>
<dbReference type="GO" id="GO:0006098">
    <property type="term" value="P:pentose-phosphate shunt"/>
    <property type="evidence" value="ECO:0007669"/>
    <property type="project" value="UniProtKB-UniPathway"/>
</dbReference>
<comment type="pathway">
    <text evidence="3 7">Carbohydrate degradation; pentose phosphate pathway; D-ribulose 5-phosphate from D-glucose 6-phosphate (oxidative stage): step 2/3.</text>
</comment>
<evidence type="ECO:0000256" key="4">
    <source>
        <dbReference type="ARBA" id="ARBA00010662"/>
    </source>
</evidence>
<organism evidence="9 10">
    <name type="scientific">Corynebacterium xerosis</name>
    <dbReference type="NCBI Taxonomy" id="1725"/>
    <lineage>
        <taxon>Bacteria</taxon>
        <taxon>Bacillati</taxon>
        <taxon>Actinomycetota</taxon>
        <taxon>Actinomycetes</taxon>
        <taxon>Mycobacteriales</taxon>
        <taxon>Corynebacteriaceae</taxon>
        <taxon>Corynebacterium</taxon>
    </lineage>
</organism>